<feature type="domain" description="Carboxylesterase type B" evidence="4">
    <location>
        <begin position="8"/>
        <end position="528"/>
    </location>
</feature>
<feature type="non-terminal residue" evidence="5">
    <location>
        <position position="565"/>
    </location>
</feature>
<dbReference type="Proteomes" id="UP000786811">
    <property type="component" value="Unassembled WGS sequence"/>
</dbReference>
<dbReference type="InterPro" id="IPR029058">
    <property type="entry name" value="AB_hydrolase_fold"/>
</dbReference>
<evidence type="ECO:0000256" key="3">
    <source>
        <dbReference type="ARBA" id="ARBA00023180"/>
    </source>
</evidence>
<evidence type="ECO:0000256" key="2">
    <source>
        <dbReference type="ARBA" id="ARBA00022729"/>
    </source>
</evidence>
<comment type="caution">
    <text evidence="5">The sequence shown here is derived from an EMBL/GenBank/DDBJ whole genome shotgun (WGS) entry which is preliminary data.</text>
</comment>
<dbReference type="PANTHER" id="PTHR43903">
    <property type="entry name" value="NEUROLIGIN"/>
    <property type="match status" value="1"/>
</dbReference>
<dbReference type="EMBL" id="CAJNRD030001122">
    <property type="protein sequence ID" value="CAG5100814.1"/>
    <property type="molecule type" value="Genomic_DNA"/>
</dbReference>
<dbReference type="SUPFAM" id="SSF53474">
    <property type="entry name" value="alpha/beta-Hydrolases"/>
    <property type="match status" value="1"/>
</dbReference>
<feature type="non-terminal residue" evidence="5">
    <location>
        <position position="1"/>
    </location>
</feature>
<evidence type="ECO:0000313" key="5">
    <source>
        <dbReference type="EMBL" id="CAG5100814.1"/>
    </source>
</evidence>
<evidence type="ECO:0000313" key="6">
    <source>
        <dbReference type="Proteomes" id="UP000786811"/>
    </source>
</evidence>
<keyword evidence="6" id="KW-1185">Reference proteome</keyword>
<evidence type="ECO:0000256" key="1">
    <source>
        <dbReference type="ARBA" id="ARBA00005964"/>
    </source>
</evidence>
<dbReference type="InterPro" id="IPR019819">
    <property type="entry name" value="Carboxylesterase_B_CS"/>
</dbReference>
<dbReference type="AlphaFoldDB" id="A0A8J2HGP2"/>
<dbReference type="InterPro" id="IPR002018">
    <property type="entry name" value="CarbesteraseB"/>
</dbReference>
<dbReference type="Gene3D" id="3.40.50.1820">
    <property type="entry name" value="alpha/beta hydrolase"/>
    <property type="match status" value="1"/>
</dbReference>
<organism evidence="5 6">
    <name type="scientific">Cotesia congregata</name>
    <name type="common">Parasitoid wasp</name>
    <name type="synonym">Apanteles congregatus</name>
    <dbReference type="NCBI Taxonomy" id="51543"/>
    <lineage>
        <taxon>Eukaryota</taxon>
        <taxon>Metazoa</taxon>
        <taxon>Ecdysozoa</taxon>
        <taxon>Arthropoda</taxon>
        <taxon>Hexapoda</taxon>
        <taxon>Insecta</taxon>
        <taxon>Pterygota</taxon>
        <taxon>Neoptera</taxon>
        <taxon>Endopterygota</taxon>
        <taxon>Hymenoptera</taxon>
        <taxon>Apocrita</taxon>
        <taxon>Ichneumonoidea</taxon>
        <taxon>Braconidae</taxon>
        <taxon>Microgastrinae</taxon>
        <taxon>Cotesia</taxon>
    </lineage>
</organism>
<reference evidence="5" key="1">
    <citation type="submission" date="2021-04" db="EMBL/GenBank/DDBJ databases">
        <authorList>
            <person name="Chebbi M.A.C M."/>
        </authorList>
    </citation>
    <scope>NUCLEOTIDE SEQUENCE</scope>
</reference>
<dbReference type="InterPro" id="IPR051093">
    <property type="entry name" value="Neuroligin/BSAL"/>
</dbReference>
<proteinExistence type="inferred from homology"/>
<gene>
    <name evidence="5" type="ORF">HICCMSTLAB_LOCUS9887</name>
</gene>
<name>A0A8J2HGP2_COTCN</name>
<comment type="similarity">
    <text evidence="1">Belongs to the type-B carboxylesterase/lipase family.</text>
</comment>
<dbReference type="PROSITE" id="PS00941">
    <property type="entry name" value="CARBOXYLESTERASE_B_2"/>
    <property type="match status" value="1"/>
</dbReference>
<protein>
    <submittedName>
        <fullName evidence="5">Carboxylesterase clade I member 1</fullName>
    </submittedName>
</protein>
<sequence>QILLARPQKVTAFLGIPYAQPPIGQRRFAAPVTDPIVSWSGPRNATQFAPSCHQDLKLIKHHEMLYRKLLPSDWEDPGYSEDCLYLNLFIPDDPPPTEGWPVMVWFHGGDFNTGTPAMWDATVFVNKQKKITHFIFEKIHICHNFCQQILVVTVAYRLNIFGFFTTTTAEAPGNYGMLDQVAALDWVQQNIQHFNGSHDNVVIAGHNAGAISVGLHIVSPLSKGKFAKAITMSGDPISTVRTPELEAPIADQVGERFACFIRNRTRLMECLRRVQASVLLRETADIETWGPIIDITTTNSTDPFLPMSPRDILETGNFNAVPLMAGFTSNEQSLAYLESLENPGDEGKMTFNKFDSLIRDEILALISGTGDNSSTCESKPQMVADAVLFFYKPYPQTEDTSVYRDRYLALQTDKNYAASLTLLASRVSRQKETFVYRFDYRPITQLVVRDIPEWAGVPHMFELPFVWGLPHMFGSSIVWRSSDKNLADVMMRMVGKFIRSGNPTLDIVQWDPFNEQSPGILTINRTISKSDVEAIDHRILAFWNDYYPSLIQETMNFCCNATNAA</sequence>
<dbReference type="Pfam" id="PF00135">
    <property type="entry name" value="COesterase"/>
    <property type="match status" value="1"/>
</dbReference>
<dbReference type="OrthoDB" id="408631at2759"/>
<keyword evidence="3" id="KW-0325">Glycoprotein</keyword>
<keyword evidence="2" id="KW-0732">Signal</keyword>
<evidence type="ECO:0000259" key="4">
    <source>
        <dbReference type="Pfam" id="PF00135"/>
    </source>
</evidence>
<accession>A0A8J2HGP2</accession>